<organism evidence="1 2">
    <name type="scientific">Oopsacas minuta</name>
    <dbReference type="NCBI Taxonomy" id="111878"/>
    <lineage>
        <taxon>Eukaryota</taxon>
        <taxon>Metazoa</taxon>
        <taxon>Porifera</taxon>
        <taxon>Hexactinellida</taxon>
        <taxon>Hexasterophora</taxon>
        <taxon>Lyssacinosida</taxon>
        <taxon>Leucopsacidae</taxon>
        <taxon>Oopsacas</taxon>
    </lineage>
</organism>
<accession>A0AAV7JII8</accession>
<dbReference type="AlphaFoldDB" id="A0AAV7JII8"/>
<comment type="caution">
    <text evidence="1">The sequence shown here is derived from an EMBL/GenBank/DDBJ whole genome shotgun (WGS) entry which is preliminary data.</text>
</comment>
<proteinExistence type="predicted"/>
<protein>
    <submittedName>
        <fullName evidence="1">Zinc finger MYM-type protein 1</fullName>
    </submittedName>
</protein>
<evidence type="ECO:0000313" key="1">
    <source>
        <dbReference type="EMBL" id="KAI6648274.1"/>
    </source>
</evidence>
<sequence length="118" mass="13754">MMGEDADDVSLSLQEEVAREQLQIMDTLHGEIKRRTSHMIDVNAKFGFLTKMELLMDSNKDKDIDSAIELLTAIYFDISAENLKNEVRRVRRHIRSFEMQTGEMVGHWNSLDLLQWLV</sequence>
<gene>
    <name evidence="1" type="ORF">LOD99_12083</name>
</gene>
<keyword evidence="2" id="KW-1185">Reference proteome</keyword>
<dbReference type="Proteomes" id="UP001165289">
    <property type="component" value="Unassembled WGS sequence"/>
</dbReference>
<name>A0AAV7JII8_9METZ</name>
<evidence type="ECO:0000313" key="2">
    <source>
        <dbReference type="Proteomes" id="UP001165289"/>
    </source>
</evidence>
<dbReference type="EMBL" id="JAKMXF010000332">
    <property type="protein sequence ID" value="KAI6648274.1"/>
    <property type="molecule type" value="Genomic_DNA"/>
</dbReference>
<reference evidence="1 2" key="1">
    <citation type="journal article" date="2023" name="BMC Biol.">
        <title>The compact genome of the sponge Oopsacas minuta (Hexactinellida) is lacking key metazoan core genes.</title>
        <authorList>
            <person name="Santini S."/>
            <person name="Schenkelaars Q."/>
            <person name="Jourda C."/>
            <person name="Duchesne M."/>
            <person name="Belahbib H."/>
            <person name="Rocher C."/>
            <person name="Selva M."/>
            <person name="Riesgo A."/>
            <person name="Vervoort M."/>
            <person name="Leys S.P."/>
            <person name="Kodjabachian L."/>
            <person name="Le Bivic A."/>
            <person name="Borchiellini C."/>
            <person name="Claverie J.M."/>
            <person name="Renard E."/>
        </authorList>
    </citation>
    <scope>NUCLEOTIDE SEQUENCE [LARGE SCALE GENOMIC DNA]</scope>
    <source>
        <strain evidence="1">SPO-2</strain>
    </source>
</reference>